<accession>A0A1I3VI67</accession>
<dbReference type="InterPro" id="IPR011050">
    <property type="entry name" value="Pectin_lyase_fold/virulence"/>
</dbReference>
<dbReference type="InterPro" id="IPR012334">
    <property type="entry name" value="Pectin_lyas_fold"/>
</dbReference>
<dbReference type="GO" id="GO:0016829">
    <property type="term" value="F:lyase activity"/>
    <property type="evidence" value="ECO:0007669"/>
    <property type="project" value="UniProtKB-KW"/>
</dbReference>
<gene>
    <name evidence="2" type="ORF">SAMN05518863_103426</name>
</gene>
<feature type="chain" id="PRO_5047354021" evidence="1">
    <location>
        <begin position="21"/>
        <end position="389"/>
    </location>
</feature>
<evidence type="ECO:0000313" key="3">
    <source>
        <dbReference type="Proteomes" id="UP000198841"/>
    </source>
</evidence>
<evidence type="ECO:0000313" key="2">
    <source>
        <dbReference type="EMBL" id="SFJ94945.1"/>
    </source>
</evidence>
<dbReference type="SUPFAM" id="SSF51126">
    <property type="entry name" value="Pectin lyase-like"/>
    <property type="match status" value="1"/>
</dbReference>
<dbReference type="InterPro" id="IPR006626">
    <property type="entry name" value="PbH1"/>
</dbReference>
<dbReference type="Gene3D" id="2.160.20.10">
    <property type="entry name" value="Single-stranded right-handed beta-helix, Pectin lyase-like"/>
    <property type="match status" value="1"/>
</dbReference>
<keyword evidence="1" id="KW-0732">Signal</keyword>
<evidence type="ECO:0000256" key="1">
    <source>
        <dbReference type="SAM" id="SignalP"/>
    </source>
</evidence>
<dbReference type="EMBL" id="FOSD01000003">
    <property type="protein sequence ID" value="SFJ94945.1"/>
    <property type="molecule type" value="Genomic_DNA"/>
</dbReference>
<sequence length="389" mass="44107">MITRRSLLSILITFPAISKATAFNFQLPDEHIDKTVNSVADIKYIDLFDGMIVKTRGFYYPEKESSMLYRVIFGKNVKIAHSIKVGREIFIIPIYKDVISFKQLGLKMDGHYDDTLTLRKILANEGQYYFNEGHLIVKNHIELGPNVRVIGSGMATSIIEYRNTKNSWLFVNGEKGNPNFIKRSGYSGRGNYFLSDFSINLRGDLAEKSRSAMIFGRSKNVFLHNIHFYNGKNSHRIECNAQEDFTISNCIFSDTIISQSGSHEEINIDYNNKSGFPAYGSWDNSSCKRVNILSCKFINVQKGVASHSNPEKHHQSIIISDCLFKNTSSNAIQLQAIDNSFIENCTFIDCKKTAIRLINAHGNTIKNIHSDQAVSVKSDRKSTNNHFLK</sequence>
<reference evidence="2 3" key="1">
    <citation type="submission" date="2016-10" db="EMBL/GenBank/DDBJ databases">
        <authorList>
            <person name="Varghese N."/>
            <person name="Submissions S."/>
        </authorList>
    </citation>
    <scope>NUCLEOTIDE SEQUENCE [LARGE SCALE GENOMIC DNA]</scope>
    <source>
        <strain evidence="2 3">YR512</strain>
    </source>
</reference>
<dbReference type="RefSeq" id="WP_008107295.1">
    <property type="nucleotide sequence ID" value="NZ_FOSD01000003.1"/>
</dbReference>
<feature type="signal peptide" evidence="1">
    <location>
        <begin position="1"/>
        <end position="20"/>
    </location>
</feature>
<proteinExistence type="predicted"/>
<organism evidence="2 3">
    <name type="scientific">Candidatus Pantoea symbiotica</name>
    <dbReference type="NCBI Taxonomy" id="1884370"/>
    <lineage>
        <taxon>Bacteria</taxon>
        <taxon>Pseudomonadati</taxon>
        <taxon>Pseudomonadota</taxon>
        <taxon>Gammaproteobacteria</taxon>
        <taxon>Enterobacterales</taxon>
        <taxon>Erwiniaceae</taxon>
        <taxon>Pantoea</taxon>
    </lineage>
</organism>
<dbReference type="Proteomes" id="UP000198841">
    <property type="component" value="Unassembled WGS sequence"/>
</dbReference>
<keyword evidence="2" id="KW-0456">Lyase</keyword>
<comment type="caution">
    <text evidence="2">The sequence shown here is derived from an EMBL/GenBank/DDBJ whole genome shotgun (WGS) entry which is preliminary data.</text>
</comment>
<dbReference type="SMART" id="SM00710">
    <property type="entry name" value="PbH1"/>
    <property type="match status" value="4"/>
</dbReference>
<name>A0A1I3VI67_9GAMM</name>
<protein>
    <submittedName>
        <fullName evidence="2">Pectate lyase superfamily protein</fullName>
    </submittedName>
</protein>
<keyword evidence="3" id="KW-1185">Reference proteome</keyword>